<reference evidence="1" key="1">
    <citation type="journal article" date="2014" name="Front. Microbiol.">
        <title>High frequency of phylogenetically diverse reductive dehalogenase-homologous genes in deep subseafloor sedimentary metagenomes.</title>
        <authorList>
            <person name="Kawai M."/>
            <person name="Futagami T."/>
            <person name="Toyoda A."/>
            <person name="Takaki Y."/>
            <person name="Nishi S."/>
            <person name="Hori S."/>
            <person name="Arai W."/>
            <person name="Tsubouchi T."/>
            <person name="Morono Y."/>
            <person name="Uchiyama I."/>
            <person name="Ito T."/>
            <person name="Fujiyama A."/>
            <person name="Inagaki F."/>
            <person name="Takami H."/>
        </authorList>
    </citation>
    <scope>NUCLEOTIDE SEQUENCE</scope>
    <source>
        <strain evidence="1">Expedition CK06-06</strain>
    </source>
</reference>
<protein>
    <submittedName>
        <fullName evidence="1">Uncharacterized protein</fullName>
    </submittedName>
</protein>
<feature type="non-terminal residue" evidence="1">
    <location>
        <position position="98"/>
    </location>
</feature>
<accession>X0W9S9</accession>
<sequence length="98" mass="10523">MPSARFTNVLIANEVVQNIMAGSQFEFVGRPARVQVYSLAEATEDVSIEVFFGQELQLSNSPLNMGAAATLGPTVPDDLIVDDIAAPGDRITIRLTET</sequence>
<evidence type="ECO:0000313" key="1">
    <source>
        <dbReference type="EMBL" id="GAG21358.1"/>
    </source>
</evidence>
<name>X0W9S9_9ZZZZ</name>
<proteinExistence type="predicted"/>
<organism evidence="1">
    <name type="scientific">marine sediment metagenome</name>
    <dbReference type="NCBI Taxonomy" id="412755"/>
    <lineage>
        <taxon>unclassified sequences</taxon>
        <taxon>metagenomes</taxon>
        <taxon>ecological metagenomes</taxon>
    </lineage>
</organism>
<comment type="caution">
    <text evidence="1">The sequence shown here is derived from an EMBL/GenBank/DDBJ whole genome shotgun (WGS) entry which is preliminary data.</text>
</comment>
<gene>
    <name evidence="1" type="ORF">S01H1_53090</name>
</gene>
<dbReference type="AlphaFoldDB" id="X0W9S9"/>
<dbReference type="EMBL" id="BARS01034359">
    <property type="protein sequence ID" value="GAG21358.1"/>
    <property type="molecule type" value="Genomic_DNA"/>
</dbReference>